<dbReference type="AlphaFoldDB" id="A0A821BGM6"/>
<feature type="non-terminal residue" evidence="1">
    <location>
        <position position="31"/>
    </location>
</feature>
<accession>A0A821BGM6</accession>
<sequence>MEAAVQFELVANRLPFQICIVGIILSNLIFG</sequence>
<reference evidence="1" key="1">
    <citation type="submission" date="2021-02" db="EMBL/GenBank/DDBJ databases">
        <authorList>
            <person name="Nowell W R."/>
        </authorList>
    </citation>
    <scope>NUCLEOTIDE SEQUENCE</scope>
</reference>
<gene>
    <name evidence="1" type="ORF">TSG867_LOCUS27339</name>
</gene>
<name>A0A821BGM6_9BILA</name>
<dbReference type="EMBL" id="CAJOBQ010003085">
    <property type="protein sequence ID" value="CAF4593097.1"/>
    <property type="molecule type" value="Genomic_DNA"/>
</dbReference>
<organism evidence="1 2">
    <name type="scientific">Rotaria socialis</name>
    <dbReference type="NCBI Taxonomy" id="392032"/>
    <lineage>
        <taxon>Eukaryota</taxon>
        <taxon>Metazoa</taxon>
        <taxon>Spiralia</taxon>
        <taxon>Gnathifera</taxon>
        <taxon>Rotifera</taxon>
        <taxon>Eurotatoria</taxon>
        <taxon>Bdelloidea</taxon>
        <taxon>Philodinida</taxon>
        <taxon>Philodinidae</taxon>
        <taxon>Rotaria</taxon>
    </lineage>
</organism>
<dbReference type="Proteomes" id="UP000663862">
    <property type="component" value="Unassembled WGS sequence"/>
</dbReference>
<proteinExistence type="predicted"/>
<evidence type="ECO:0000313" key="2">
    <source>
        <dbReference type="Proteomes" id="UP000663862"/>
    </source>
</evidence>
<evidence type="ECO:0000313" key="1">
    <source>
        <dbReference type="EMBL" id="CAF4593097.1"/>
    </source>
</evidence>
<protein>
    <submittedName>
        <fullName evidence="1">Uncharacterized protein</fullName>
    </submittedName>
</protein>
<comment type="caution">
    <text evidence="1">The sequence shown here is derived from an EMBL/GenBank/DDBJ whole genome shotgun (WGS) entry which is preliminary data.</text>
</comment>